<dbReference type="InterPro" id="IPR014729">
    <property type="entry name" value="Rossmann-like_a/b/a_fold"/>
</dbReference>
<dbReference type="OMA" id="TEAIMAH"/>
<dbReference type="SUPFAM" id="SSF52402">
    <property type="entry name" value="Adenine nucleotide alpha hydrolases-like"/>
    <property type="match status" value="1"/>
</dbReference>
<protein>
    <recommendedName>
        <fullName evidence="1">UspA domain-containing protein</fullName>
    </recommendedName>
</protein>
<name>V4V553_CITCL</name>
<gene>
    <name evidence="2" type="ORF">CICLE_v10003311mg</name>
</gene>
<dbReference type="PANTHER" id="PTHR31964:SF122">
    <property type="entry name" value="OS02G0760500 PROTEIN"/>
    <property type="match status" value="1"/>
</dbReference>
<dbReference type="EMBL" id="KI536799">
    <property type="protein sequence ID" value="ESR47084.1"/>
    <property type="molecule type" value="Genomic_DNA"/>
</dbReference>
<dbReference type="KEGG" id="cic:CICLE_v10003311mg"/>
<dbReference type="InterPro" id="IPR006016">
    <property type="entry name" value="UspA"/>
</dbReference>
<keyword evidence="3" id="KW-1185">Reference proteome</keyword>
<organism evidence="2 3">
    <name type="scientific">Citrus clementina</name>
    <name type="common">Clementine</name>
    <name type="synonym">Citrus deliciosa x Citrus sinensis</name>
    <dbReference type="NCBI Taxonomy" id="85681"/>
    <lineage>
        <taxon>Eukaryota</taxon>
        <taxon>Viridiplantae</taxon>
        <taxon>Streptophyta</taxon>
        <taxon>Embryophyta</taxon>
        <taxon>Tracheophyta</taxon>
        <taxon>Spermatophyta</taxon>
        <taxon>Magnoliopsida</taxon>
        <taxon>eudicotyledons</taxon>
        <taxon>Gunneridae</taxon>
        <taxon>Pentapetalae</taxon>
        <taxon>rosids</taxon>
        <taxon>malvids</taxon>
        <taxon>Sapindales</taxon>
        <taxon>Rutaceae</taxon>
        <taxon>Aurantioideae</taxon>
        <taxon>Citrus</taxon>
    </lineage>
</organism>
<dbReference type="Pfam" id="PF00582">
    <property type="entry name" value="Usp"/>
    <property type="match status" value="1"/>
</dbReference>
<proteinExistence type="predicted"/>
<dbReference type="PRINTS" id="PR01438">
    <property type="entry name" value="UNVRSLSTRESS"/>
</dbReference>
<dbReference type="InParanoid" id="V4V553"/>
<feature type="domain" description="UspA" evidence="1">
    <location>
        <begin position="8"/>
        <end position="159"/>
    </location>
</feature>
<dbReference type="CDD" id="cd23659">
    <property type="entry name" value="USP_At3g01520-like"/>
    <property type="match status" value="1"/>
</dbReference>
<dbReference type="eggNOG" id="ENOG502RXWD">
    <property type="taxonomic scope" value="Eukaryota"/>
</dbReference>
<accession>V4V553</accession>
<dbReference type="PANTHER" id="PTHR31964">
    <property type="entry name" value="ADENINE NUCLEOTIDE ALPHA HYDROLASES-LIKE SUPERFAMILY PROTEIN"/>
    <property type="match status" value="1"/>
</dbReference>
<dbReference type="Gramene" id="ESR47084">
    <property type="protein sequence ID" value="ESR47084"/>
    <property type="gene ID" value="CICLE_v10003311mg"/>
</dbReference>
<dbReference type="Proteomes" id="UP000030687">
    <property type="component" value="Unassembled WGS sequence"/>
</dbReference>
<sequence length="165" mass="17576">MSSDLGCVIVAVDGSEESMDALRLEINNLKLRSPAPGSTKPPDSFIVLQVQPPPTIAAGLNPGTIPSSGPSHVEVPAFTAAIKAHYTFKFNSLPRSAVNVKSKVVIGDAMEKVCELVEKLHADLLVMGSHTFGHIKRMFLGSINNYCANHAQCLVVVVKRKGISS</sequence>
<dbReference type="STRING" id="85681.V4V553"/>
<reference evidence="2 3" key="1">
    <citation type="submission" date="2013-10" db="EMBL/GenBank/DDBJ databases">
        <authorList>
            <consortium name="International Citrus Genome Consortium"/>
            <person name="Jenkins J."/>
            <person name="Schmutz J."/>
            <person name="Prochnik S."/>
            <person name="Rokhsar D."/>
            <person name="Gmitter F."/>
            <person name="Ollitrault P."/>
            <person name="Machado M."/>
            <person name="Talon M."/>
            <person name="Wincker P."/>
            <person name="Jaillon O."/>
            <person name="Morgante M."/>
        </authorList>
    </citation>
    <scope>NUCLEOTIDE SEQUENCE</scope>
    <source>
        <strain evidence="3">cv. Clemenules</strain>
    </source>
</reference>
<dbReference type="InterPro" id="IPR006015">
    <property type="entry name" value="Universal_stress_UspA"/>
</dbReference>
<evidence type="ECO:0000313" key="3">
    <source>
        <dbReference type="Proteomes" id="UP000030687"/>
    </source>
</evidence>
<evidence type="ECO:0000313" key="2">
    <source>
        <dbReference type="EMBL" id="ESR47084.1"/>
    </source>
</evidence>
<dbReference type="AlphaFoldDB" id="V4V553"/>
<dbReference type="Gene3D" id="3.40.50.620">
    <property type="entry name" value="HUPs"/>
    <property type="match status" value="1"/>
</dbReference>
<evidence type="ECO:0000259" key="1">
    <source>
        <dbReference type="Pfam" id="PF00582"/>
    </source>
</evidence>